<dbReference type="SUPFAM" id="SSF54575">
    <property type="entry name" value="Ribosomal protein L31e"/>
    <property type="match status" value="1"/>
</dbReference>
<evidence type="ECO:0000256" key="3">
    <source>
        <dbReference type="ARBA" id="ARBA00023274"/>
    </source>
</evidence>
<evidence type="ECO:0000313" key="4">
    <source>
        <dbReference type="EMBL" id="KAF9758290.1"/>
    </source>
</evidence>
<dbReference type="InterPro" id="IPR023621">
    <property type="entry name" value="Ribosomal_eL31_dom_sf"/>
</dbReference>
<comment type="caution">
    <text evidence="4">The sequence shown here is derived from an EMBL/GenBank/DDBJ whole genome shotgun (WGS) entry which is preliminary data.</text>
</comment>
<dbReference type="SMART" id="SM01380">
    <property type="entry name" value="Ribosomal_L31e"/>
    <property type="match status" value="1"/>
</dbReference>
<keyword evidence="3" id="KW-0687">Ribonucleoprotein</keyword>
<sequence>MKIELEQNKKIEMTINLNKITKGKNWTMRSRIAIKELRKLIARLLRTEEKITIAKELNTYIFSKGLCKVPRRVRIQIERIPDKDNAEKTVIKCSNVIVGSFKGLTNTVIEE</sequence>
<dbReference type="InterPro" id="IPR000054">
    <property type="entry name" value="Ribosomal_eL31"/>
</dbReference>
<dbReference type="OrthoDB" id="9739313at2759"/>
<dbReference type="EMBL" id="SBJO01000627">
    <property type="protein sequence ID" value="KAF9758290.1"/>
    <property type="molecule type" value="Genomic_DNA"/>
</dbReference>
<dbReference type="Gene3D" id="3.10.440.10">
    <property type="match status" value="1"/>
</dbReference>
<dbReference type="GO" id="GO:0022625">
    <property type="term" value="C:cytosolic large ribosomal subunit"/>
    <property type="evidence" value="ECO:0007669"/>
    <property type="project" value="TreeGrafter"/>
</dbReference>
<evidence type="ECO:0000256" key="1">
    <source>
        <dbReference type="ARBA" id="ARBA00010808"/>
    </source>
</evidence>
<dbReference type="PANTHER" id="PTHR10956:SF0">
    <property type="entry name" value="60S RIBOSOMAL PROTEIN L31"/>
    <property type="match status" value="1"/>
</dbReference>
<dbReference type="Proteomes" id="UP000740883">
    <property type="component" value="Unassembled WGS sequence"/>
</dbReference>
<evidence type="ECO:0000313" key="5">
    <source>
        <dbReference type="Proteomes" id="UP000740883"/>
    </source>
</evidence>
<dbReference type="GO" id="GO:0002181">
    <property type="term" value="P:cytoplasmic translation"/>
    <property type="evidence" value="ECO:0007669"/>
    <property type="project" value="TreeGrafter"/>
</dbReference>
<accession>A0A9P6KXS1</accession>
<name>A0A9P6KXS1_9MICR</name>
<organism evidence="4 5">
    <name type="scientific">Nosema granulosis</name>
    <dbReference type="NCBI Taxonomy" id="83296"/>
    <lineage>
        <taxon>Eukaryota</taxon>
        <taxon>Fungi</taxon>
        <taxon>Fungi incertae sedis</taxon>
        <taxon>Microsporidia</taxon>
        <taxon>Nosematidae</taxon>
        <taxon>Nosema</taxon>
    </lineage>
</organism>
<evidence type="ECO:0000256" key="2">
    <source>
        <dbReference type="ARBA" id="ARBA00022980"/>
    </source>
</evidence>
<dbReference type="Pfam" id="PF01198">
    <property type="entry name" value="Ribosomal_L31e"/>
    <property type="match status" value="1"/>
</dbReference>
<dbReference type="AlphaFoldDB" id="A0A9P6KXS1"/>
<dbReference type="PANTHER" id="PTHR10956">
    <property type="entry name" value="60S RIBOSOMAL PROTEIN L31"/>
    <property type="match status" value="1"/>
</dbReference>
<reference evidence="4 5" key="1">
    <citation type="journal article" date="2020" name="Genome Biol. Evol.">
        <title>Comparative genomics of strictly vertically transmitted, feminizing microsporidia endosymbionts of amphipod crustaceans.</title>
        <authorList>
            <person name="Cormier A."/>
            <person name="Chebbi M.A."/>
            <person name="Giraud I."/>
            <person name="Wattier R."/>
            <person name="Teixeira M."/>
            <person name="Gilbert C."/>
            <person name="Rigaud T."/>
            <person name="Cordaux R."/>
        </authorList>
    </citation>
    <scope>NUCLEOTIDE SEQUENCE [LARGE SCALE GENOMIC DNA]</scope>
    <source>
        <strain evidence="4 5">Ou3-Ou53</strain>
    </source>
</reference>
<keyword evidence="5" id="KW-1185">Reference proteome</keyword>
<proteinExistence type="inferred from homology"/>
<gene>
    <name evidence="4" type="primary">RPL31</name>
    <name evidence="4" type="ORF">NGRA_3157</name>
</gene>
<comment type="similarity">
    <text evidence="1">Belongs to the eukaryotic ribosomal protein eL31 family.</text>
</comment>
<protein>
    <submittedName>
        <fullName evidence="4">60S ribosomal protein L31</fullName>
    </submittedName>
</protein>
<dbReference type="GO" id="GO:0003735">
    <property type="term" value="F:structural constituent of ribosome"/>
    <property type="evidence" value="ECO:0007669"/>
    <property type="project" value="InterPro"/>
</dbReference>
<keyword evidence="2 4" id="KW-0689">Ribosomal protein</keyword>